<feature type="compositionally biased region" description="Polar residues" evidence="10">
    <location>
        <begin position="807"/>
        <end position="816"/>
    </location>
</feature>
<dbReference type="InterPro" id="IPR018957">
    <property type="entry name" value="Znf_C3HC4_RING-type"/>
</dbReference>
<protein>
    <recommendedName>
        <fullName evidence="7">E3 ubiquitin-protein ligase RNF10</fullName>
    </recommendedName>
    <alternativeName>
        <fullName evidence="8">RING finger protein 10</fullName>
    </alternativeName>
</protein>
<feature type="compositionally biased region" description="Low complexity" evidence="10">
    <location>
        <begin position="435"/>
        <end position="450"/>
    </location>
</feature>
<dbReference type="InterPro" id="IPR013083">
    <property type="entry name" value="Znf_RING/FYVE/PHD"/>
</dbReference>
<feature type="domain" description="RING-type" evidence="11">
    <location>
        <begin position="204"/>
        <end position="245"/>
    </location>
</feature>
<accession>A0A7J7JU23</accession>
<name>A0A7J7JU23_BUGNE</name>
<evidence type="ECO:0000256" key="1">
    <source>
        <dbReference type="ARBA" id="ARBA00004496"/>
    </source>
</evidence>
<comment type="caution">
    <text evidence="12">The sequence shown here is derived from an EMBL/GenBank/DDBJ whole genome shotgun (WGS) entry which is preliminary data.</text>
</comment>
<dbReference type="AlphaFoldDB" id="A0A7J7JU23"/>
<evidence type="ECO:0000256" key="4">
    <source>
        <dbReference type="ARBA" id="ARBA00022723"/>
    </source>
</evidence>
<feature type="region of interest" description="Disordered" evidence="10">
    <location>
        <begin position="42"/>
        <end position="115"/>
    </location>
</feature>
<dbReference type="PROSITE" id="PS50089">
    <property type="entry name" value="ZF_RING_2"/>
    <property type="match status" value="1"/>
</dbReference>
<dbReference type="Pfam" id="PF00097">
    <property type="entry name" value="zf-C3HC4"/>
    <property type="match status" value="1"/>
</dbReference>
<feature type="region of interest" description="Disordered" evidence="10">
    <location>
        <begin position="735"/>
        <end position="770"/>
    </location>
</feature>
<evidence type="ECO:0000256" key="10">
    <source>
        <dbReference type="SAM" id="MobiDB-lite"/>
    </source>
</evidence>
<proteinExistence type="inferred from homology"/>
<reference evidence="12" key="1">
    <citation type="submission" date="2020-06" db="EMBL/GenBank/DDBJ databases">
        <title>Draft genome of Bugula neritina, a colonial animal packing powerful symbionts and potential medicines.</title>
        <authorList>
            <person name="Rayko M."/>
        </authorList>
    </citation>
    <scope>NUCLEOTIDE SEQUENCE [LARGE SCALE GENOMIC DNA]</scope>
    <source>
        <strain evidence="12">Kwan_BN1</strain>
    </source>
</reference>
<feature type="compositionally biased region" description="Low complexity" evidence="10">
    <location>
        <begin position="784"/>
        <end position="793"/>
    </location>
</feature>
<dbReference type="CDD" id="cd16536">
    <property type="entry name" value="RING-HC_RNF10"/>
    <property type="match status" value="1"/>
</dbReference>
<evidence type="ECO:0000256" key="9">
    <source>
        <dbReference type="PROSITE-ProRule" id="PRU00175"/>
    </source>
</evidence>
<feature type="region of interest" description="Disordered" evidence="10">
    <location>
        <begin position="784"/>
        <end position="816"/>
    </location>
</feature>
<feature type="region of interest" description="Disordered" evidence="10">
    <location>
        <begin position="1"/>
        <end position="27"/>
    </location>
</feature>
<feature type="region of interest" description="Disordered" evidence="10">
    <location>
        <begin position="605"/>
        <end position="642"/>
    </location>
</feature>
<keyword evidence="3" id="KW-0963">Cytoplasm</keyword>
<gene>
    <name evidence="12" type="ORF">EB796_011819</name>
</gene>
<dbReference type="Proteomes" id="UP000593567">
    <property type="component" value="Unassembled WGS sequence"/>
</dbReference>
<evidence type="ECO:0000313" key="13">
    <source>
        <dbReference type="Proteomes" id="UP000593567"/>
    </source>
</evidence>
<dbReference type="EMBL" id="VXIV02001782">
    <property type="protein sequence ID" value="KAF6029882.1"/>
    <property type="molecule type" value="Genomic_DNA"/>
</dbReference>
<dbReference type="SUPFAM" id="SSF57850">
    <property type="entry name" value="RING/U-box"/>
    <property type="match status" value="1"/>
</dbReference>
<dbReference type="GO" id="GO:0000976">
    <property type="term" value="F:transcription cis-regulatory region binding"/>
    <property type="evidence" value="ECO:0007669"/>
    <property type="project" value="TreeGrafter"/>
</dbReference>
<dbReference type="PROSITE" id="PS00518">
    <property type="entry name" value="ZF_RING_1"/>
    <property type="match status" value="1"/>
</dbReference>
<evidence type="ECO:0000259" key="11">
    <source>
        <dbReference type="PROSITE" id="PS50089"/>
    </source>
</evidence>
<feature type="compositionally biased region" description="Basic residues" evidence="10">
    <location>
        <begin position="794"/>
        <end position="803"/>
    </location>
</feature>
<dbReference type="GO" id="GO:0045944">
    <property type="term" value="P:positive regulation of transcription by RNA polymerase II"/>
    <property type="evidence" value="ECO:0007669"/>
    <property type="project" value="TreeGrafter"/>
</dbReference>
<keyword evidence="5 9" id="KW-0863">Zinc-finger</keyword>
<feature type="compositionally biased region" description="Polar residues" evidence="10">
    <location>
        <begin position="13"/>
        <end position="27"/>
    </location>
</feature>
<feature type="compositionally biased region" description="Basic and acidic residues" evidence="10">
    <location>
        <begin position="105"/>
        <end position="115"/>
    </location>
</feature>
<organism evidence="12 13">
    <name type="scientific">Bugula neritina</name>
    <name type="common">Brown bryozoan</name>
    <name type="synonym">Sertularia neritina</name>
    <dbReference type="NCBI Taxonomy" id="10212"/>
    <lineage>
        <taxon>Eukaryota</taxon>
        <taxon>Metazoa</taxon>
        <taxon>Spiralia</taxon>
        <taxon>Lophotrochozoa</taxon>
        <taxon>Bryozoa</taxon>
        <taxon>Gymnolaemata</taxon>
        <taxon>Cheilostomatida</taxon>
        <taxon>Flustrina</taxon>
        <taxon>Buguloidea</taxon>
        <taxon>Bugulidae</taxon>
        <taxon>Bugula</taxon>
    </lineage>
</organism>
<evidence type="ECO:0000256" key="5">
    <source>
        <dbReference type="ARBA" id="ARBA00022771"/>
    </source>
</evidence>
<dbReference type="PANTHER" id="PTHR12983">
    <property type="entry name" value="RING FINGER 10 FAMILY MEMBER"/>
    <property type="match status" value="1"/>
</dbReference>
<dbReference type="OrthoDB" id="302966at2759"/>
<feature type="compositionally biased region" description="Polar residues" evidence="10">
    <location>
        <begin position="741"/>
        <end position="751"/>
    </location>
</feature>
<evidence type="ECO:0000256" key="7">
    <source>
        <dbReference type="ARBA" id="ARBA00035131"/>
    </source>
</evidence>
<feature type="compositionally biased region" description="Pro residues" evidence="10">
    <location>
        <begin position="682"/>
        <end position="708"/>
    </location>
</feature>
<keyword evidence="13" id="KW-1185">Reference proteome</keyword>
<evidence type="ECO:0000256" key="8">
    <source>
        <dbReference type="ARBA" id="ARBA00035390"/>
    </source>
</evidence>
<evidence type="ECO:0000256" key="3">
    <source>
        <dbReference type="ARBA" id="ARBA00022490"/>
    </source>
</evidence>
<keyword evidence="6" id="KW-0862">Zinc</keyword>
<dbReference type="InterPro" id="IPR001841">
    <property type="entry name" value="Znf_RING"/>
</dbReference>
<evidence type="ECO:0000313" key="12">
    <source>
        <dbReference type="EMBL" id="KAF6029882.1"/>
    </source>
</evidence>
<sequence>MEKKLLRCPPQNPLTSPAKFSNNSPVSHNVQTINHGHANCAYFESGKPKNRGRYNSNHGDSANRRRYNADTQRGGKGFQRRFSSNQSSYEVSRVEEVEDQQSRQNGERTTRHGTDASHLLNFTYSPLPKQTGGGRSGAVYRRGRGRRAPVHTKEQFLQAHCQFVVRQPQTDLKYLACLADADKMVEWEDIEQVILANEEQLATCPICLELPVAAKMTKCAHIYCWPCMLHCLSVSEKRWAKCPVCADSVEEKDLKSVIVQPVVKPKVGDKITFTLMKREREAMYVRPTTSWKSSSSGQLFGLNGDADDVRYSKLISATVEDIEAIVSQERRQLLQLFDREDTLSLEASFIQAALDQLSARSSQLKSSRESSLPVAAASSSDAAGTGDVVLPTIRSDPHLQTVSYADAFDDELSAPAEDTRFTDDLTSDAADEAAELAASSTPGEEVTPIPEEGEEVKKSRVRTESSTSSTGSKEAEQLACNLLLPATGTQPGHASGSKRTEVYYFYQAADGQHVYLHSINTRVLAAQYKSLEMAPPTLTATIVECEENSMTSELRKRLKYLSHLPLYSQFMVCEVALRPPVVSSDCLANFKEEIDYRKKMRNRRLRTEAKHSSRVEAEERRRMGKYPDMAVPLTSDRHFPQNAATSCNQSFEIAADAAPTMESEFPLNAAADTPERQQGPPLSTPPLATPPLSTPPLATPPLSTPPLATPYSFSEAMTGRRGTAAAVWPRISTGSRYVRSSGPQAEQSQQMGRPAADGEEDELAAAPSFQQSFSADFDQLVKNAASAAASKPAGKGRQKKKRGVVLFSTSGQRSNM</sequence>
<dbReference type="InterPro" id="IPR017907">
    <property type="entry name" value="Znf_RING_CS"/>
</dbReference>
<comment type="similarity">
    <text evidence="2">Belongs to the RNF10 family.</text>
</comment>
<dbReference type="InterPro" id="IPR039739">
    <property type="entry name" value="MAG2/RNF10"/>
</dbReference>
<feature type="compositionally biased region" description="Basic and acidic residues" evidence="10">
    <location>
        <begin position="605"/>
        <end position="621"/>
    </location>
</feature>
<dbReference type="GO" id="GO:0005737">
    <property type="term" value="C:cytoplasm"/>
    <property type="evidence" value="ECO:0007669"/>
    <property type="project" value="UniProtKB-SubCell"/>
</dbReference>
<dbReference type="PANTHER" id="PTHR12983:SF9">
    <property type="entry name" value="E3 UBIQUITIN-PROTEIN LIGASE RNF10"/>
    <property type="match status" value="1"/>
</dbReference>
<evidence type="ECO:0000256" key="2">
    <source>
        <dbReference type="ARBA" id="ARBA00008117"/>
    </source>
</evidence>
<dbReference type="Gene3D" id="3.30.40.10">
    <property type="entry name" value="Zinc/RING finger domain, C3HC4 (zinc finger)"/>
    <property type="match status" value="1"/>
</dbReference>
<dbReference type="SMART" id="SM00184">
    <property type="entry name" value="RING"/>
    <property type="match status" value="1"/>
</dbReference>
<evidence type="ECO:0000256" key="6">
    <source>
        <dbReference type="ARBA" id="ARBA00022833"/>
    </source>
</evidence>
<feature type="region of interest" description="Disordered" evidence="10">
    <location>
        <begin position="432"/>
        <end position="475"/>
    </location>
</feature>
<dbReference type="GO" id="GO:0008270">
    <property type="term" value="F:zinc ion binding"/>
    <property type="evidence" value="ECO:0007669"/>
    <property type="project" value="UniProtKB-KW"/>
</dbReference>
<keyword evidence="4" id="KW-0479">Metal-binding</keyword>
<comment type="subcellular location">
    <subcellularLocation>
        <location evidence="1">Cytoplasm</location>
    </subcellularLocation>
</comment>
<feature type="region of interest" description="Disordered" evidence="10">
    <location>
        <begin position="671"/>
        <end position="712"/>
    </location>
</feature>